<protein>
    <recommendedName>
        <fullName evidence="3">Disintegrin and metalloproteinase domain-containing protein B</fullName>
    </recommendedName>
</protein>
<evidence type="ECO:0000256" key="2">
    <source>
        <dbReference type="ARBA" id="ARBA00056552"/>
    </source>
</evidence>
<dbReference type="InterPro" id="IPR034028">
    <property type="entry name" value="ZnMc_ADAM_fungal"/>
</dbReference>
<feature type="transmembrane region" description="Helical" evidence="6">
    <location>
        <begin position="723"/>
        <end position="747"/>
    </location>
</feature>
<dbReference type="Pfam" id="PF00200">
    <property type="entry name" value="Disintegrin"/>
    <property type="match status" value="1"/>
</dbReference>
<gene>
    <name evidence="10" type="ORF">MKK02DRAFT_39423</name>
</gene>
<dbReference type="InterPro" id="IPR051489">
    <property type="entry name" value="ADAM_Metalloproteinase"/>
</dbReference>
<evidence type="ECO:0000256" key="7">
    <source>
        <dbReference type="SAM" id="SignalP"/>
    </source>
</evidence>
<evidence type="ECO:0000313" key="11">
    <source>
        <dbReference type="Proteomes" id="UP001164286"/>
    </source>
</evidence>
<dbReference type="PROSITE" id="PS50215">
    <property type="entry name" value="ADAM_MEPRO"/>
    <property type="match status" value="1"/>
</dbReference>
<dbReference type="Gene3D" id="4.10.70.10">
    <property type="entry name" value="Disintegrin domain"/>
    <property type="match status" value="1"/>
</dbReference>
<dbReference type="AlphaFoldDB" id="A0AA38HEY3"/>
<dbReference type="GO" id="GO:0004222">
    <property type="term" value="F:metalloendopeptidase activity"/>
    <property type="evidence" value="ECO:0007669"/>
    <property type="project" value="InterPro"/>
</dbReference>
<dbReference type="RefSeq" id="XP_052948917.1">
    <property type="nucleotide sequence ID" value="XM_053090587.1"/>
</dbReference>
<evidence type="ECO:0000313" key="10">
    <source>
        <dbReference type="EMBL" id="KAI9639140.1"/>
    </source>
</evidence>
<evidence type="ECO:0000256" key="5">
    <source>
        <dbReference type="SAM" id="MobiDB-lite"/>
    </source>
</evidence>
<accession>A0AA38HEY3</accession>
<evidence type="ECO:0000256" key="4">
    <source>
        <dbReference type="PROSITE-ProRule" id="PRU00276"/>
    </source>
</evidence>
<feature type="domain" description="Disintegrin" evidence="8">
    <location>
        <begin position="534"/>
        <end position="622"/>
    </location>
</feature>
<feature type="binding site" evidence="4">
    <location>
        <position position="462"/>
    </location>
    <ligand>
        <name>Zn(2+)</name>
        <dbReference type="ChEBI" id="CHEBI:29105"/>
        <note>catalytic</note>
    </ligand>
</feature>
<comment type="function">
    <text evidence="2">Probable zinc protease.</text>
</comment>
<dbReference type="EMBL" id="JAKWFO010000001">
    <property type="protein sequence ID" value="KAI9639140.1"/>
    <property type="molecule type" value="Genomic_DNA"/>
</dbReference>
<dbReference type="SUPFAM" id="SSF57552">
    <property type="entry name" value="Blood coagulation inhibitor (disintegrin)"/>
    <property type="match status" value="1"/>
</dbReference>
<dbReference type="GO" id="GO:0006509">
    <property type="term" value="P:membrane protein ectodomain proteolysis"/>
    <property type="evidence" value="ECO:0007669"/>
    <property type="project" value="TreeGrafter"/>
</dbReference>
<feature type="region of interest" description="Disordered" evidence="5">
    <location>
        <begin position="754"/>
        <end position="869"/>
    </location>
</feature>
<keyword evidence="6" id="KW-1133">Transmembrane helix</keyword>
<keyword evidence="11" id="KW-1185">Reference proteome</keyword>
<dbReference type="InterPro" id="IPR024079">
    <property type="entry name" value="MetalloPept_cat_dom_sf"/>
</dbReference>
<dbReference type="SUPFAM" id="SSF55486">
    <property type="entry name" value="Metalloproteases ('zincins'), catalytic domain"/>
    <property type="match status" value="1"/>
</dbReference>
<name>A0AA38HEY3_9TREE</name>
<dbReference type="CDD" id="cd04271">
    <property type="entry name" value="ZnMc_ADAM_fungal"/>
    <property type="match status" value="1"/>
</dbReference>
<comment type="caution">
    <text evidence="4">Lacks conserved residue(s) required for the propagation of feature annotation.</text>
</comment>
<organism evidence="10 11">
    <name type="scientific">Dioszegia hungarica</name>
    <dbReference type="NCBI Taxonomy" id="4972"/>
    <lineage>
        <taxon>Eukaryota</taxon>
        <taxon>Fungi</taxon>
        <taxon>Dikarya</taxon>
        <taxon>Basidiomycota</taxon>
        <taxon>Agaricomycotina</taxon>
        <taxon>Tremellomycetes</taxon>
        <taxon>Tremellales</taxon>
        <taxon>Bulleribasidiaceae</taxon>
        <taxon>Dioszegia</taxon>
    </lineage>
</organism>
<feature type="binding site" evidence="4">
    <location>
        <position position="452"/>
    </location>
    <ligand>
        <name>Zn(2+)</name>
        <dbReference type="ChEBI" id="CHEBI:29105"/>
        <note>catalytic</note>
    </ligand>
</feature>
<dbReference type="GO" id="GO:0005886">
    <property type="term" value="C:plasma membrane"/>
    <property type="evidence" value="ECO:0007669"/>
    <property type="project" value="TreeGrafter"/>
</dbReference>
<dbReference type="InterPro" id="IPR001762">
    <property type="entry name" value="Disintegrin_dom"/>
</dbReference>
<evidence type="ECO:0000256" key="3">
    <source>
        <dbReference type="ARBA" id="ARBA00074021"/>
    </source>
</evidence>
<dbReference type="SMART" id="SM00050">
    <property type="entry name" value="DISIN"/>
    <property type="match status" value="1"/>
</dbReference>
<sequence>MEGRIPMEPIRRRRQFPLAMVFKGLLLLAALAVLSGVDARSPRPPPVRRVHTPKSTLNILPRLARNPLSRPRSFHPPPPPPSDLRHSDTIHLTLTVPDSDTPAHLLLRPTEDLFHPDAFIRVDGIPSERLRAEDWRLYNGEVVDERWIGRIKAEETAGMNSGKGVRGTAGIMVLHTGMNGQEPVVEGSFNMDGVTYHVKTSENYLRLRRPEEALLDTHGSMVIFRDTDMFDDEPQTSSCSHDHHPYNQNMSHPIWQNRHDNIFTPLDDPFAVVRRSDTGGMNPSSNYIGSIGSTSGCPSSQQVVYMGLALDCNYVRTYNGGTAARTQILNVMNQVSSLYRQTFNISLGITELVVQNMTCPTSAPSDATWNVGCDSGISLDERLSRFSQWRGNRGGDGIGLWHLMSACARDQEVGVAWLGTVCQTGSSRQQGSVVSGTGVSTALQTEWSLVAHEIGHGFGAIHDCTSSCTLSGNCCPFSTSTCNSGGRFIMNPTTSSVETAFSPCTIGNICSNIGTRSIQTSCFQNPGGRTTIALQQCGNGIVDPGEECDPGFNSSSACCDPSTCKFRSGAVCDPTNSACCSSSCQFANNGTICRPSMDDRCDYAEYCTGRNATCPSDSYRPNGESCGSNGLACATGRCTSLDAQCQNSGGANYNFTQACGQRADTSCVVSCRDPTSSNTCITLQSPLIDGSPCGYAGSCFNSTCQAGPWQDRLSSMYTQNLQYSIPVTIVVSLIIIAILFLLIRCLFRCCSGTPAKRRHPKPRGALATGPLPPPPMRQSGLAPPPPAQGRHSGSVNSATPMAAASAPPAAYGGGSGGGGNQHGRAYSNNPPPPQQAYGQQGYGQQGSHGWVDENAYNGPNYGRSQGGYR</sequence>
<feature type="compositionally biased region" description="Pro residues" evidence="5">
    <location>
        <begin position="770"/>
        <end position="787"/>
    </location>
</feature>
<dbReference type="PROSITE" id="PS50214">
    <property type="entry name" value="DISINTEGRIN_2"/>
    <property type="match status" value="1"/>
</dbReference>
<feature type="region of interest" description="Disordered" evidence="5">
    <location>
        <begin position="66"/>
        <end position="86"/>
    </location>
</feature>
<comment type="caution">
    <text evidence="10">The sequence shown here is derived from an EMBL/GenBank/DDBJ whole genome shotgun (WGS) entry which is preliminary data.</text>
</comment>
<dbReference type="FunFam" id="4.10.70.10:FF:000003">
    <property type="entry name" value="Disintegrin and metalloproteinase domain-containing protein 17"/>
    <property type="match status" value="1"/>
</dbReference>
<keyword evidence="4" id="KW-0862">Zinc</keyword>
<evidence type="ECO:0000259" key="8">
    <source>
        <dbReference type="PROSITE" id="PS50214"/>
    </source>
</evidence>
<keyword evidence="6" id="KW-0812">Transmembrane</keyword>
<dbReference type="PANTHER" id="PTHR45702:SF2">
    <property type="entry name" value="KUZBANIAN, ISOFORM A"/>
    <property type="match status" value="1"/>
</dbReference>
<keyword evidence="4" id="KW-0479">Metal-binding</keyword>
<reference evidence="10" key="1">
    <citation type="journal article" date="2022" name="G3 (Bethesda)">
        <title>High quality genome of the basidiomycete yeast Dioszegia hungarica PDD-24b-2 isolated from cloud water.</title>
        <authorList>
            <person name="Jarrige D."/>
            <person name="Haridas S."/>
            <person name="Bleykasten-Grosshans C."/>
            <person name="Joly M."/>
            <person name="Nadalig T."/>
            <person name="Sancelme M."/>
            <person name="Vuilleumier S."/>
            <person name="Grigoriev I.V."/>
            <person name="Amato P."/>
            <person name="Bringel F."/>
        </authorList>
    </citation>
    <scope>NUCLEOTIDE SEQUENCE</scope>
    <source>
        <strain evidence="10">PDD-24b-2</strain>
    </source>
</reference>
<dbReference type="GO" id="GO:0046872">
    <property type="term" value="F:metal ion binding"/>
    <property type="evidence" value="ECO:0007669"/>
    <property type="project" value="UniProtKB-KW"/>
</dbReference>
<feature type="signal peptide" evidence="7">
    <location>
        <begin position="1"/>
        <end position="39"/>
    </location>
</feature>
<dbReference type="Proteomes" id="UP001164286">
    <property type="component" value="Unassembled WGS sequence"/>
</dbReference>
<feature type="binding site" evidence="4">
    <location>
        <position position="456"/>
    </location>
    <ligand>
        <name>Zn(2+)</name>
        <dbReference type="ChEBI" id="CHEBI:29105"/>
        <note>catalytic</note>
    </ligand>
</feature>
<dbReference type="PANTHER" id="PTHR45702">
    <property type="entry name" value="ADAM10/ADAM17 METALLOPEPTIDASE FAMILY MEMBER"/>
    <property type="match status" value="1"/>
</dbReference>
<feature type="active site" evidence="4">
    <location>
        <position position="453"/>
    </location>
</feature>
<dbReference type="Gene3D" id="3.40.390.10">
    <property type="entry name" value="Collagenase (Catalytic Domain)"/>
    <property type="match status" value="1"/>
</dbReference>
<evidence type="ECO:0000259" key="9">
    <source>
        <dbReference type="PROSITE" id="PS50215"/>
    </source>
</evidence>
<dbReference type="InterPro" id="IPR001590">
    <property type="entry name" value="Peptidase_M12B"/>
</dbReference>
<dbReference type="Gene3D" id="3.40.1620.60">
    <property type="match status" value="1"/>
</dbReference>
<keyword evidence="1" id="KW-1015">Disulfide bond</keyword>
<evidence type="ECO:0000256" key="1">
    <source>
        <dbReference type="ARBA" id="ARBA00023157"/>
    </source>
</evidence>
<feature type="chain" id="PRO_5041421460" description="Disintegrin and metalloproteinase domain-containing protein B" evidence="7">
    <location>
        <begin position="40"/>
        <end position="869"/>
    </location>
</feature>
<feature type="compositionally biased region" description="Low complexity" evidence="5">
    <location>
        <begin position="797"/>
        <end position="810"/>
    </location>
</feature>
<dbReference type="InterPro" id="IPR036436">
    <property type="entry name" value="Disintegrin_dom_sf"/>
</dbReference>
<dbReference type="Pfam" id="PF13688">
    <property type="entry name" value="Reprolysin_5"/>
    <property type="match status" value="1"/>
</dbReference>
<proteinExistence type="predicted"/>
<evidence type="ECO:0000256" key="6">
    <source>
        <dbReference type="SAM" id="Phobius"/>
    </source>
</evidence>
<feature type="domain" description="Peptidase M12B" evidence="9">
    <location>
        <begin position="302"/>
        <end position="509"/>
    </location>
</feature>
<dbReference type="GeneID" id="77729792"/>
<feature type="compositionally biased region" description="Gly residues" evidence="5">
    <location>
        <begin position="811"/>
        <end position="821"/>
    </location>
</feature>
<keyword evidence="7" id="KW-0732">Signal</keyword>
<keyword evidence="6" id="KW-0472">Membrane</keyword>